<keyword evidence="3" id="KW-1185">Reference proteome</keyword>
<evidence type="ECO:0000313" key="1">
    <source>
        <dbReference type="EMBL" id="MDX2964383.1"/>
    </source>
</evidence>
<sequence length="135" mass="14941">MTVQNAGDVMEQLGGQLIAESPRRSIGQQFPRRSRWTVRHLETFLREHGNLDLIDEKPTAVCGTPQDQRDHGRLSSPLFFQSRSGVHESEAFLGIDAAILLHPPVDKLAGMFSRALPRSVAVLIPMSTLPIPLHA</sequence>
<name>A0AAP6EIY3_9ACTN</name>
<dbReference type="Proteomes" id="UP001272987">
    <property type="component" value="Unassembled WGS sequence"/>
</dbReference>
<gene>
    <name evidence="1" type="ORF">PV399_32400</name>
    <name evidence="2" type="ORF">PV666_34395</name>
</gene>
<dbReference type="Proteomes" id="UP001282288">
    <property type="component" value="Unassembled WGS sequence"/>
</dbReference>
<proteinExistence type="predicted"/>
<evidence type="ECO:0000313" key="3">
    <source>
        <dbReference type="Proteomes" id="UP001272987"/>
    </source>
</evidence>
<comment type="caution">
    <text evidence="1">The sequence shown here is derived from an EMBL/GenBank/DDBJ whole genome shotgun (WGS) entry which is preliminary data.</text>
</comment>
<organism evidence="1 4">
    <name type="scientific">Streptomyces acidiscabies</name>
    <dbReference type="NCBI Taxonomy" id="42234"/>
    <lineage>
        <taxon>Bacteria</taxon>
        <taxon>Bacillati</taxon>
        <taxon>Actinomycetota</taxon>
        <taxon>Actinomycetes</taxon>
        <taxon>Kitasatosporales</taxon>
        <taxon>Streptomycetaceae</taxon>
        <taxon>Streptomyces</taxon>
    </lineage>
</organism>
<protein>
    <submittedName>
        <fullName evidence="1">Uncharacterized protein</fullName>
    </submittedName>
</protein>
<dbReference type="EMBL" id="JARAWP010000024">
    <property type="protein sequence ID" value="MDX3022932.1"/>
    <property type="molecule type" value="Genomic_DNA"/>
</dbReference>
<reference evidence="1 3" key="1">
    <citation type="journal article" date="2023" name="Microb. Genom.">
        <title>Mesoterricola silvestris gen. nov., sp. nov., Mesoterricola sediminis sp. nov., Geothrix oryzae sp. nov., Geothrix edaphica sp. nov., Geothrix rubra sp. nov., and Geothrix limicola sp. nov., six novel members of Acidobacteriota isolated from soils.</title>
        <authorList>
            <person name="Weisberg A.J."/>
            <person name="Pearce E."/>
            <person name="Kramer C.G."/>
            <person name="Chang J.H."/>
            <person name="Clarke C.R."/>
        </authorList>
    </citation>
    <scope>NUCLEOTIDE SEQUENCE</scope>
    <source>
        <strain evidence="2 3">NB05-1H</strain>
        <strain evidence="1">NRRL_B-16521</strain>
    </source>
</reference>
<dbReference type="AlphaFoldDB" id="A0AAP6EIY3"/>
<dbReference type="RefSeq" id="WP_010352608.1">
    <property type="nucleotide sequence ID" value="NZ_CP122369.1"/>
</dbReference>
<accession>A0AAP6EIY3</accession>
<dbReference type="EMBL" id="JARAWC010000030">
    <property type="protein sequence ID" value="MDX2964383.1"/>
    <property type="molecule type" value="Genomic_DNA"/>
</dbReference>
<evidence type="ECO:0000313" key="4">
    <source>
        <dbReference type="Proteomes" id="UP001282288"/>
    </source>
</evidence>
<evidence type="ECO:0000313" key="2">
    <source>
        <dbReference type="EMBL" id="MDX3022932.1"/>
    </source>
</evidence>
<dbReference type="GeneID" id="69812503"/>